<name>A0A930YIP3_9ACTN</name>
<dbReference type="Proteomes" id="UP000660668">
    <property type="component" value="Unassembled WGS sequence"/>
</dbReference>
<protein>
    <submittedName>
        <fullName evidence="1">Uncharacterized protein</fullName>
    </submittedName>
</protein>
<keyword evidence="2" id="KW-1185">Reference proteome</keyword>
<accession>A0A930YIP3</accession>
<dbReference type="EMBL" id="JADKPO010000013">
    <property type="protein sequence ID" value="MBF4768298.1"/>
    <property type="molecule type" value="Genomic_DNA"/>
</dbReference>
<comment type="caution">
    <text evidence="1">The sequence shown here is derived from an EMBL/GenBank/DDBJ whole genome shotgun (WGS) entry which is preliminary data.</text>
</comment>
<evidence type="ECO:0000313" key="2">
    <source>
        <dbReference type="Proteomes" id="UP000660668"/>
    </source>
</evidence>
<dbReference type="RefSeq" id="WP_194696454.1">
    <property type="nucleotide sequence ID" value="NZ_JADKPO010000013.1"/>
</dbReference>
<dbReference type="AlphaFoldDB" id="A0A930YIP3"/>
<evidence type="ECO:0000313" key="1">
    <source>
        <dbReference type="EMBL" id="MBF4768298.1"/>
    </source>
</evidence>
<gene>
    <name evidence="1" type="ORF">ISU10_11010</name>
</gene>
<proteinExistence type="predicted"/>
<reference evidence="1" key="1">
    <citation type="submission" date="2020-11" db="EMBL/GenBank/DDBJ databases">
        <title>Nocardioides cynanchi sp. nov., isolated from soil of rhizosphere of Cynanchum wilfordii.</title>
        <authorList>
            <person name="Lee J.-S."/>
            <person name="Suh M.K."/>
            <person name="Kim J.-S."/>
        </authorList>
    </citation>
    <scope>NUCLEOTIDE SEQUENCE</scope>
    <source>
        <strain evidence="1">KCTC 19276</strain>
    </source>
</reference>
<sequence>MKVTRRLREQLADRLPAARDLAGQARERIADQVSSRLGDRVAERIEPHRPLDARGNRPRAVFAGVLDGRHLWLAVDATPGTLALRPSGTEKLIPLVSDLAEDDPRFRSVRSDLSALPGAVDARFEVVITAPGGKVLEVWTPPLPRNDLVRVPAGDALQWRTTRSEDGTLELVREPAPAGALLADIDIDADDVVTLRLTGAPDGSDLRLVDDESGEVLTTLPLTHRRGVATASVTPDDIPAGDGLSASVYAGDLPVRRRANEMARPAGAVLLPQIQNREGDDEAQPWSVVWRWLADGVLRVRRPKPEATR</sequence>
<organism evidence="1 2">
    <name type="scientific">Nocardioides agariphilus</name>
    <dbReference type="NCBI Taxonomy" id="433664"/>
    <lineage>
        <taxon>Bacteria</taxon>
        <taxon>Bacillati</taxon>
        <taxon>Actinomycetota</taxon>
        <taxon>Actinomycetes</taxon>
        <taxon>Propionibacteriales</taxon>
        <taxon>Nocardioidaceae</taxon>
        <taxon>Nocardioides</taxon>
    </lineage>
</organism>